<evidence type="ECO:0000313" key="3">
    <source>
        <dbReference type="Proteomes" id="UP000054567"/>
    </source>
</evidence>
<protein>
    <submittedName>
        <fullName evidence="2">Uncharacterized protein</fullName>
    </submittedName>
</protein>
<organism evidence="2 3">
    <name type="scientific">Coccidioides posadasii RMSCC 3488</name>
    <dbReference type="NCBI Taxonomy" id="454284"/>
    <lineage>
        <taxon>Eukaryota</taxon>
        <taxon>Fungi</taxon>
        <taxon>Dikarya</taxon>
        <taxon>Ascomycota</taxon>
        <taxon>Pezizomycotina</taxon>
        <taxon>Eurotiomycetes</taxon>
        <taxon>Eurotiomycetidae</taxon>
        <taxon>Onygenales</taxon>
        <taxon>Onygenaceae</taxon>
        <taxon>Coccidioides</taxon>
    </lineage>
</organism>
<keyword evidence="1" id="KW-0472">Membrane</keyword>
<keyword evidence="1" id="KW-0812">Transmembrane</keyword>
<dbReference type="VEuPathDB" id="FungiDB:CPAG_06479"/>
<reference evidence="3" key="2">
    <citation type="journal article" date="2009" name="Genome Res.">
        <title>Comparative genomic analyses of the human fungal pathogens Coccidioides and their relatives.</title>
        <authorList>
            <person name="Sharpton T.J."/>
            <person name="Stajich J.E."/>
            <person name="Rounsley S.D."/>
            <person name="Gardner M.J."/>
            <person name="Wortman J.R."/>
            <person name="Jordar V.S."/>
            <person name="Maiti R."/>
            <person name="Kodira C.D."/>
            <person name="Neafsey D.E."/>
            <person name="Zeng Q."/>
            <person name="Hung C.-Y."/>
            <person name="McMahan C."/>
            <person name="Muszewska A."/>
            <person name="Grynberg M."/>
            <person name="Mandel M.A."/>
            <person name="Kellner E.M."/>
            <person name="Barker B.M."/>
            <person name="Galgiani J.N."/>
            <person name="Orbach M.J."/>
            <person name="Kirkland T.N."/>
            <person name="Cole G.T."/>
            <person name="Henn M.R."/>
            <person name="Birren B.W."/>
            <person name="Taylor J.W."/>
        </authorList>
    </citation>
    <scope>NUCLEOTIDE SEQUENCE [LARGE SCALE GENOMIC DNA]</scope>
    <source>
        <strain evidence="3">RMSCC 3488</strain>
    </source>
</reference>
<feature type="transmembrane region" description="Helical" evidence="1">
    <location>
        <begin position="121"/>
        <end position="138"/>
    </location>
</feature>
<accession>A0A0J6IEJ9</accession>
<evidence type="ECO:0000313" key="2">
    <source>
        <dbReference type="EMBL" id="KMM70167.1"/>
    </source>
</evidence>
<proteinExistence type="predicted"/>
<reference evidence="2 3" key="1">
    <citation type="submission" date="2007-06" db="EMBL/GenBank/DDBJ databases">
        <title>The Genome Sequence of Coccidioides posadasii RMSCC_3488.</title>
        <authorList>
            <consortium name="Coccidioides Genome Resources Consortium"/>
            <consortium name="The Broad Institute Genome Sequencing Platform"/>
            <person name="Henn M.R."/>
            <person name="Sykes S."/>
            <person name="Young S."/>
            <person name="Jaffe D."/>
            <person name="Berlin A."/>
            <person name="Alvarez P."/>
            <person name="Butler J."/>
            <person name="Gnerre S."/>
            <person name="Grabherr M."/>
            <person name="Mauceli E."/>
            <person name="Brockman W."/>
            <person name="Kodira C."/>
            <person name="Alvarado L."/>
            <person name="Zeng Q."/>
            <person name="Crawford M."/>
            <person name="Antoine C."/>
            <person name="Devon K."/>
            <person name="Galgiani J."/>
            <person name="Orsborn K."/>
            <person name="Lewis M.L."/>
            <person name="Nusbaum C."/>
            <person name="Galagan J."/>
            <person name="Birren B."/>
        </authorList>
    </citation>
    <scope>NUCLEOTIDE SEQUENCE [LARGE SCALE GENOMIC DNA]</scope>
    <source>
        <strain evidence="2 3">RMSCC 3488</strain>
    </source>
</reference>
<name>A0A0J6IEJ9_COCPO</name>
<sequence>MGTVEIVQVPTNWMPLKHGERHRGMVWHESEGPSHLMLTGTKLRSEHLLPFHKKQCDSLLKDDSVSSGGCVGQLSSVVAGCQGWWASDVALHRRASSEIVHQLIIHHLSLDDSLPHGRAELGMLSIYGFFYILFYSTVARHPIFRKNESILYTSLSLIASILPSISIEDLAFLL</sequence>
<gene>
    <name evidence="2" type="ORF">CPAG_06479</name>
</gene>
<keyword evidence="1" id="KW-1133">Transmembrane helix</keyword>
<feature type="transmembrane region" description="Helical" evidence="1">
    <location>
        <begin position="150"/>
        <end position="167"/>
    </location>
</feature>
<dbReference type="Proteomes" id="UP000054567">
    <property type="component" value="Unassembled WGS sequence"/>
</dbReference>
<dbReference type="AlphaFoldDB" id="A0A0J6IEJ9"/>
<reference evidence="3" key="3">
    <citation type="journal article" date="2010" name="Genome Res.">
        <title>Population genomic sequencing of Coccidioides fungi reveals recent hybridization and transposon control.</title>
        <authorList>
            <person name="Neafsey D.E."/>
            <person name="Barker B.M."/>
            <person name="Sharpton T.J."/>
            <person name="Stajich J.E."/>
            <person name="Park D.J."/>
            <person name="Whiston E."/>
            <person name="Hung C.-Y."/>
            <person name="McMahan C."/>
            <person name="White J."/>
            <person name="Sykes S."/>
            <person name="Heiman D."/>
            <person name="Young S."/>
            <person name="Zeng Q."/>
            <person name="Abouelleil A."/>
            <person name="Aftuck L."/>
            <person name="Bessette D."/>
            <person name="Brown A."/>
            <person name="FitzGerald M."/>
            <person name="Lui A."/>
            <person name="Macdonald J.P."/>
            <person name="Priest M."/>
            <person name="Orbach M.J."/>
            <person name="Galgiani J.N."/>
            <person name="Kirkland T.N."/>
            <person name="Cole G.T."/>
            <person name="Birren B.W."/>
            <person name="Henn M.R."/>
            <person name="Taylor J.W."/>
            <person name="Rounsley S.D."/>
        </authorList>
    </citation>
    <scope>NUCLEOTIDE SEQUENCE [LARGE SCALE GENOMIC DNA]</scope>
    <source>
        <strain evidence="3">RMSCC 3488</strain>
    </source>
</reference>
<evidence type="ECO:0000256" key="1">
    <source>
        <dbReference type="SAM" id="Phobius"/>
    </source>
</evidence>
<dbReference type="EMBL" id="DS268112">
    <property type="protein sequence ID" value="KMM70167.1"/>
    <property type="molecule type" value="Genomic_DNA"/>
</dbReference>